<proteinExistence type="predicted"/>
<dbReference type="Proteomes" id="UP000663832">
    <property type="component" value="Unassembled WGS sequence"/>
</dbReference>
<protein>
    <submittedName>
        <fullName evidence="1">Uncharacterized protein</fullName>
    </submittedName>
</protein>
<gene>
    <name evidence="2" type="ORF">BJG266_LOCUS6008</name>
    <name evidence="1" type="ORF">QVE165_LOCUS4416</name>
</gene>
<dbReference type="EMBL" id="CAJNOM010000016">
    <property type="protein sequence ID" value="CAF0804723.1"/>
    <property type="molecule type" value="Genomic_DNA"/>
</dbReference>
<evidence type="ECO:0000313" key="1">
    <source>
        <dbReference type="EMBL" id="CAF0804723.1"/>
    </source>
</evidence>
<keyword evidence="3" id="KW-1185">Reference proteome</keyword>
<evidence type="ECO:0000313" key="2">
    <source>
        <dbReference type="EMBL" id="CAF0816198.1"/>
    </source>
</evidence>
<evidence type="ECO:0000313" key="3">
    <source>
        <dbReference type="Proteomes" id="UP000663832"/>
    </source>
</evidence>
<reference evidence="1" key="1">
    <citation type="submission" date="2021-02" db="EMBL/GenBank/DDBJ databases">
        <authorList>
            <person name="Nowell W R."/>
        </authorList>
    </citation>
    <scope>NUCLEOTIDE SEQUENCE</scope>
</reference>
<dbReference type="AlphaFoldDB" id="A0A813SU67"/>
<accession>A0A813SU67</accession>
<dbReference type="Proteomes" id="UP000663877">
    <property type="component" value="Unassembled WGS sequence"/>
</dbReference>
<dbReference type="OrthoDB" id="9988438at2759"/>
<dbReference type="EMBL" id="CAJNOI010000016">
    <property type="protein sequence ID" value="CAF0816198.1"/>
    <property type="molecule type" value="Genomic_DNA"/>
</dbReference>
<name>A0A813SU67_9BILA</name>
<organism evidence="1 3">
    <name type="scientific">Adineta steineri</name>
    <dbReference type="NCBI Taxonomy" id="433720"/>
    <lineage>
        <taxon>Eukaryota</taxon>
        <taxon>Metazoa</taxon>
        <taxon>Spiralia</taxon>
        <taxon>Gnathifera</taxon>
        <taxon>Rotifera</taxon>
        <taxon>Eurotatoria</taxon>
        <taxon>Bdelloidea</taxon>
        <taxon>Adinetida</taxon>
        <taxon>Adinetidae</taxon>
        <taxon>Adineta</taxon>
    </lineage>
</organism>
<sequence>MISSLNSSVIFPNQNIGRDNYFWMILIQNHLRSKLYQRYVNAIFQNYLEFQLCVIWLLNVLNSKDNNHGYISYRSIIEQKQYPQINIFIKKLFYYYYLIGSKRLLSIDLFPIYLHCTRNHEYCPIQQYFNYETDSNSLIGKCVRLYSISSIYILCIKGILQSIISGIYEILYRIKLDKNDKYLSYDNKRSDYGSDCECHGKIMNYNWFNQAMGTIKVFNLSNIYFGFRTKYDYSYHNILFDYIQLNIVE</sequence>
<comment type="caution">
    <text evidence="1">The sequence shown here is derived from an EMBL/GenBank/DDBJ whole genome shotgun (WGS) entry which is preliminary data.</text>
</comment>